<evidence type="ECO:0000313" key="2">
    <source>
        <dbReference type="Proteomes" id="UP000624325"/>
    </source>
</evidence>
<protein>
    <submittedName>
        <fullName evidence="1">Uncharacterized protein</fullName>
    </submittedName>
</protein>
<comment type="caution">
    <text evidence="1">The sequence shown here is derived from an EMBL/GenBank/DDBJ whole genome shotgun (WGS) entry which is preliminary data.</text>
</comment>
<name>A0ABQ4C1B3_9ACTN</name>
<keyword evidence="2" id="KW-1185">Reference proteome</keyword>
<proteinExistence type="predicted"/>
<reference evidence="1 2" key="1">
    <citation type="submission" date="2021-01" db="EMBL/GenBank/DDBJ databases">
        <title>Whole genome shotgun sequence of Asanoa iriomotensis NBRC 100142.</title>
        <authorList>
            <person name="Komaki H."/>
            <person name="Tamura T."/>
        </authorList>
    </citation>
    <scope>NUCLEOTIDE SEQUENCE [LARGE SCALE GENOMIC DNA]</scope>
    <source>
        <strain evidence="1 2">NBRC 100142</strain>
    </source>
</reference>
<gene>
    <name evidence="1" type="ORF">Air01nite_26670</name>
</gene>
<accession>A0ABQ4C1B3</accession>
<dbReference type="Proteomes" id="UP000624325">
    <property type="component" value="Unassembled WGS sequence"/>
</dbReference>
<sequence>MTLAERLGEWTDWDGAQYELGRALGLFEGRAFAETKGVFWTDNALGNGLHETLLVLVQAGVLDRREEPDEQFRWRATSE</sequence>
<organism evidence="1 2">
    <name type="scientific">Asanoa iriomotensis</name>
    <dbReference type="NCBI Taxonomy" id="234613"/>
    <lineage>
        <taxon>Bacteria</taxon>
        <taxon>Bacillati</taxon>
        <taxon>Actinomycetota</taxon>
        <taxon>Actinomycetes</taxon>
        <taxon>Micromonosporales</taxon>
        <taxon>Micromonosporaceae</taxon>
        <taxon>Asanoa</taxon>
    </lineage>
</organism>
<dbReference type="EMBL" id="BONC01000015">
    <property type="protein sequence ID" value="GIF56572.1"/>
    <property type="molecule type" value="Genomic_DNA"/>
</dbReference>
<dbReference type="RefSeq" id="WP_203702421.1">
    <property type="nucleotide sequence ID" value="NZ_BAAALU010000010.1"/>
</dbReference>
<evidence type="ECO:0000313" key="1">
    <source>
        <dbReference type="EMBL" id="GIF56572.1"/>
    </source>
</evidence>